<dbReference type="STRING" id="76731.RD2015_2888"/>
<dbReference type="Pfam" id="PF07715">
    <property type="entry name" value="Plug"/>
    <property type="match status" value="1"/>
</dbReference>
<evidence type="ECO:0000256" key="10">
    <source>
        <dbReference type="PROSITE-ProRule" id="PRU01360"/>
    </source>
</evidence>
<evidence type="ECO:0000256" key="1">
    <source>
        <dbReference type="ARBA" id="ARBA00004571"/>
    </source>
</evidence>
<keyword evidence="13" id="KW-1185">Reference proteome</keyword>
<evidence type="ECO:0000313" key="13">
    <source>
        <dbReference type="Proteomes" id="UP000060699"/>
    </source>
</evidence>
<comment type="subcellular location">
    <subcellularLocation>
        <location evidence="1 10">Cell outer membrane</location>
        <topology evidence="1 10">Multi-pass membrane protein</topology>
    </subcellularLocation>
</comment>
<keyword evidence="6 11" id="KW-0798">TonB box</keyword>
<keyword evidence="4 10" id="KW-1134">Transmembrane beta strand</keyword>
<name>A0A0U3CF57_9BURK</name>
<dbReference type="InterPro" id="IPR037066">
    <property type="entry name" value="Plug_dom_sf"/>
</dbReference>
<keyword evidence="7 10" id="KW-0472">Membrane</keyword>
<evidence type="ECO:0000256" key="3">
    <source>
        <dbReference type="ARBA" id="ARBA00022448"/>
    </source>
</evidence>
<reference evidence="12 13" key="1">
    <citation type="submission" date="2015-12" db="EMBL/GenBank/DDBJ databases">
        <title>Complete genome of Roseateles depolymerans KCTC 42856.</title>
        <authorList>
            <person name="Kim K.M."/>
        </authorList>
    </citation>
    <scope>NUCLEOTIDE SEQUENCE [LARGE SCALE GENOMIC DNA]</scope>
    <source>
        <strain evidence="12 13">KCTC 42856</strain>
    </source>
</reference>
<proteinExistence type="inferred from homology"/>
<dbReference type="InterPro" id="IPR036942">
    <property type="entry name" value="Beta-barrel_TonB_sf"/>
</dbReference>
<dbReference type="KEGG" id="rdp:RD2015_2888"/>
<dbReference type="Gene3D" id="2.40.170.20">
    <property type="entry name" value="TonB-dependent receptor, beta-barrel domain"/>
    <property type="match status" value="1"/>
</dbReference>
<keyword evidence="8 12" id="KW-0675">Receptor</keyword>
<dbReference type="EMBL" id="CP013729">
    <property type="protein sequence ID" value="ALV07352.1"/>
    <property type="molecule type" value="Genomic_DNA"/>
</dbReference>
<comment type="similarity">
    <text evidence="2 10 11">Belongs to the TonB-dependent receptor family.</text>
</comment>
<protein>
    <submittedName>
        <fullName evidence="12">Putative TonB-dependent receptor</fullName>
    </submittedName>
</protein>
<keyword evidence="9 10" id="KW-0998">Cell outer membrane</keyword>
<accession>A0A0U3CF57</accession>
<dbReference type="Pfam" id="PF00593">
    <property type="entry name" value="TonB_dep_Rec_b-barrel"/>
    <property type="match status" value="1"/>
</dbReference>
<dbReference type="InterPro" id="IPR012910">
    <property type="entry name" value="Plug_dom"/>
</dbReference>
<dbReference type="InterPro" id="IPR039426">
    <property type="entry name" value="TonB-dep_rcpt-like"/>
</dbReference>
<dbReference type="SUPFAM" id="SSF56935">
    <property type="entry name" value="Porins"/>
    <property type="match status" value="1"/>
</dbReference>
<evidence type="ECO:0000256" key="2">
    <source>
        <dbReference type="ARBA" id="ARBA00009810"/>
    </source>
</evidence>
<keyword evidence="5 10" id="KW-0812">Transmembrane</keyword>
<dbReference type="AlphaFoldDB" id="A0A0U3CF57"/>
<evidence type="ECO:0000256" key="8">
    <source>
        <dbReference type="ARBA" id="ARBA00023170"/>
    </source>
</evidence>
<dbReference type="InterPro" id="IPR000531">
    <property type="entry name" value="Beta-barrel_TonB"/>
</dbReference>
<sequence>MNRIFARPEPLSGACNAVATMAAPSHPRNARGPRPHGLAAALGLTVSLTLLSPLTVLAQTTGASAEGDPAPRKLERVEVTGSAIKRLADEGALPVQVITRQDITKAGVTTAAELLATVSAASKGLTDGVSIGTGGVKDQMGLNSANLRGLGTSSTLVLLNGRRMANFASPGDDQGVDLNNIPAAAIERVEVLLDGASALYGTDAIGGVVNFITRKDFQGVQLDAYGGFSGEGGAGKRTGTVSAGYGDVARDGFNLFGVLDFQRTDALRTSQRDFIADLKIPERLPHLLSGVTYPGNIRLTSDQRDYLQSVNFTINGKPIVNRTINLSAPNCQPPHTLYLPNGIGGEDACTYDYMRDLELYPKTEKTGFLGRGVVKINDNHQAFVEYAYSRARSWYVGTSNRINAELDVSKIPALDATGLGDALPDDRSIEVRTRMIEGGNRASQLTSTGSRVVVGMNGSVGGWDYDWGYNHSVNRVSDRDVRGYFPEDQTLQAYADGLLNPFGPSSAEGLALLKSLNINEEVRRARGVMDSLDAKITRSLTRLEGGDLAVAVGGEFRRERSSSAASDLLISDNILGDGSPGDAQFTNNSRKVWAAYGELLAPFAKGWEAQFSIRHDRYQRIGATTNPKVGLRWTPMPDLTLRASAGTGFRAPSMDELYRPTKVTFSSILPDPVCMAENDNDLSFCADSWETRTYSNAKLKPEKSRQFSIGVLTDPSPFLSVGVDYWNIQKRNLISTIGDDVILSNLDKYEPLVHRYSEDEGLPGCDYDATDTSICFIELRKENRGREKASGLDLTLQLRSNANEWGRFSAKLVGTWTLTSKRQTGDGDPYISNLGRFVTDGVVQRWRHRLNLDWSRGDWSLNLANTFYSGYTDQNSAIDTDTGTVVAKNKVKAYSLWDLSGGWDATKALSLRAGIKNLFDTAPPFSNQAYFFISGYDPSYTDPRGRFFYLSGSYRF</sequence>
<dbReference type="Gene3D" id="2.170.130.10">
    <property type="entry name" value="TonB-dependent receptor, plug domain"/>
    <property type="match status" value="1"/>
</dbReference>
<evidence type="ECO:0000256" key="11">
    <source>
        <dbReference type="RuleBase" id="RU003357"/>
    </source>
</evidence>
<gene>
    <name evidence="12" type="ORF">RD2015_2888</name>
</gene>
<dbReference type="Proteomes" id="UP000060699">
    <property type="component" value="Chromosome"/>
</dbReference>
<keyword evidence="3 10" id="KW-0813">Transport</keyword>
<evidence type="ECO:0000256" key="5">
    <source>
        <dbReference type="ARBA" id="ARBA00022692"/>
    </source>
</evidence>
<evidence type="ECO:0000256" key="6">
    <source>
        <dbReference type="ARBA" id="ARBA00023077"/>
    </source>
</evidence>
<evidence type="ECO:0000313" key="12">
    <source>
        <dbReference type="EMBL" id="ALV07352.1"/>
    </source>
</evidence>
<dbReference type="GO" id="GO:0009279">
    <property type="term" value="C:cell outer membrane"/>
    <property type="evidence" value="ECO:0007669"/>
    <property type="project" value="UniProtKB-SubCell"/>
</dbReference>
<dbReference type="PATRIC" id="fig|76731.3.peg.2954"/>
<dbReference type="PANTHER" id="PTHR47234">
    <property type="match status" value="1"/>
</dbReference>
<dbReference type="CDD" id="cd01347">
    <property type="entry name" value="ligand_gated_channel"/>
    <property type="match status" value="1"/>
</dbReference>
<organism evidence="12 13">
    <name type="scientific">Roseateles depolymerans</name>
    <dbReference type="NCBI Taxonomy" id="76731"/>
    <lineage>
        <taxon>Bacteria</taxon>
        <taxon>Pseudomonadati</taxon>
        <taxon>Pseudomonadota</taxon>
        <taxon>Betaproteobacteria</taxon>
        <taxon>Burkholderiales</taxon>
        <taxon>Sphaerotilaceae</taxon>
        <taxon>Roseateles</taxon>
    </lineage>
</organism>
<evidence type="ECO:0000256" key="9">
    <source>
        <dbReference type="ARBA" id="ARBA00023237"/>
    </source>
</evidence>
<evidence type="ECO:0000256" key="4">
    <source>
        <dbReference type="ARBA" id="ARBA00022452"/>
    </source>
</evidence>
<dbReference type="PROSITE" id="PS52016">
    <property type="entry name" value="TONB_DEPENDENT_REC_3"/>
    <property type="match status" value="1"/>
</dbReference>
<evidence type="ECO:0000256" key="7">
    <source>
        <dbReference type="ARBA" id="ARBA00023136"/>
    </source>
</evidence>
<dbReference type="PANTHER" id="PTHR47234:SF2">
    <property type="entry name" value="TONB-DEPENDENT RECEPTOR"/>
    <property type="match status" value="1"/>
</dbReference>